<gene>
    <name evidence="2" type="primary">glt1_0</name>
    <name evidence="2" type="ORF">E2C01_078143</name>
</gene>
<proteinExistence type="predicted"/>
<dbReference type="AlphaFoldDB" id="A0A5B7ILV4"/>
<keyword evidence="3" id="KW-1185">Reference proteome</keyword>
<reference evidence="2 3" key="1">
    <citation type="submission" date="2019-05" db="EMBL/GenBank/DDBJ databases">
        <title>Another draft genome of Portunus trituberculatus and its Hox gene families provides insights of decapod evolution.</title>
        <authorList>
            <person name="Jeong J.-H."/>
            <person name="Song I."/>
            <person name="Kim S."/>
            <person name="Choi T."/>
            <person name="Kim D."/>
            <person name="Ryu S."/>
            <person name="Kim W."/>
        </authorList>
    </citation>
    <scope>NUCLEOTIDE SEQUENCE [LARGE SCALE GENOMIC DNA]</scope>
    <source>
        <tissue evidence="2">Muscle</tissue>
    </source>
</reference>
<sequence>MVKNVMGSTCLLPRQEYTAIMTMVPEAWQNDELMHPEKKDFYRWSACAMEPWDGPALMTFTDGRYIGAILDRWVPFQPGFNTFYFSDT</sequence>
<name>A0A5B7ILV4_PORTR</name>
<evidence type="ECO:0000313" key="3">
    <source>
        <dbReference type="Proteomes" id="UP000324222"/>
    </source>
</evidence>
<dbReference type="InterPro" id="IPR017932">
    <property type="entry name" value="GATase_2_dom"/>
</dbReference>
<evidence type="ECO:0000259" key="1">
    <source>
        <dbReference type="Pfam" id="PF00310"/>
    </source>
</evidence>
<accession>A0A5B7ILV4</accession>
<dbReference type="Gene3D" id="3.60.20.10">
    <property type="entry name" value="Glutamine Phosphoribosylpyrophosphate, subunit 1, domain 1"/>
    <property type="match status" value="1"/>
</dbReference>
<dbReference type="OrthoDB" id="6334767at2759"/>
<dbReference type="Pfam" id="PF00310">
    <property type="entry name" value="GATase_2"/>
    <property type="match status" value="1"/>
</dbReference>
<dbReference type="Proteomes" id="UP000324222">
    <property type="component" value="Unassembled WGS sequence"/>
</dbReference>
<comment type="caution">
    <text evidence="2">The sequence shown here is derived from an EMBL/GenBank/DDBJ whole genome shotgun (WGS) entry which is preliminary data.</text>
</comment>
<dbReference type="InterPro" id="IPR029055">
    <property type="entry name" value="Ntn_hydrolases_N"/>
</dbReference>
<evidence type="ECO:0000313" key="2">
    <source>
        <dbReference type="EMBL" id="MPC83433.1"/>
    </source>
</evidence>
<organism evidence="2 3">
    <name type="scientific">Portunus trituberculatus</name>
    <name type="common">Swimming crab</name>
    <name type="synonym">Neptunus trituberculatus</name>
    <dbReference type="NCBI Taxonomy" id="210409"/>
    <lineage>
        <taxon>Eukaryota</taxon>
        <taxon>Metazoa</taxon>
        <taxon>Ecdysozoa</taxon>
        <taxon>Arthropoda</taxon>
        <taxon>Crustacea</taxon>
        <taxon>Multicrustacea</taxon>
        <taxon>Malacostraca</taxon>
        <taxon>Eumalacostraca</taxon>
        <taxon>Eucarida</taxon>
        <taxon>Decapoda</taxon>
        <taxon>Pleocyemata</taxon>
        <taxon>Brachyura</taxon>
        <taxon>Eubrachyura</taxon>
        <taxon>Portunoidea</taxon>
        <taxon>Portunidae</taxon>
        <taxon>Portuninae</taxon>
        <taxon>Portunus</taxon>
    </lineage>
</organism>
<protein>
    <submittedName>
        <fullName evidence="2">Putative glutamate synthase [NADPH]</fullName>
    </submittedName>
</protein>
<dbReference type="SUPFAM" id="SSF56235">
    <property type="entry name" value="N-terminal nucleophile aminohydrolases (Ntn hydrolases)"/>
    <property type="match status" value="1"/>
</dbReference>
<dbReference type="EMBL" id="VSRR010062530">
    <property type="protein sequence ID" value="MPC83433.1"/>
    <property type="molecule type" value="Genomic_DNA"/>
</dbReference>
<feature type="domain" description="Glutamine amidotransferase type-2" evidence="1">
    <location>
        <begin position="13"/>
        <end position="72"/>
    </location>
</feature>